<gene>
    <name evidence="1" type="ORF">BpHYR1_000670</name>
</gene>
<reference evidence="1 2" key="1">
    <citation type="journal article" date="2018" name="Sci. Rep.">
        <title>Genomic signatures of local adaptation to the degree of environmental predictability in rotifers.</title>
        <authorList>
            <person name="Franch-Gras L."/>
            <person name="Hahn C."/>
            <person name="Garcia-Roger E.M."/>
            <person name="Carmona M.J."/>
            <person name="Serra M."/>
            <person name="Gomez A."/>
        </authorList>
    </citation>
    <scope>NUCLEOTIDE SEQUENCE [LARGE SCALE GENOMIC DNA]</scope>
    <source>
        <strain evidence="1">HYR1</strain>
    </source>
</reference>
<dbReference type="Proteomes" id="UP000276133">
    <property type="component" value="Unassembled WGS sequence"/>
</dbReference>
<sequence length="72" mass="8644">MIQDKKVFKIILLSFKPISRNKEKIKPNNFCCKLVYSINLSIIISLKFLKKTFQRKSHNAKILAKYYIYNFK</sequence>
<proteinExistence type="predicted"/>
<dbReference type="AlphaFoldDB" id="A0A3M7S385"/>
<keyword evidence="2" id="KW-1185">Reference proteome</keyword>
<evidence type="ECO:0000313" key="2">
    <source>
        <dbReference type="Proteomes" id="UP000276133"/>
    </source>
</evidence>
<protein>
    <submittedName>
        <fullName evidence="1">Uncharacterized protein</fullName>
    </submittedName>
</protein>
<accession>A0A3M7S385</accession>
<evidence type="ECO:0000313" key="1">
    <source>
        <dbReference type="EMBL" id="RNA30100.1"/>
    </source>
</evidence>
<comment type="caution">
    <text evidence="1">The sequence shown here is derived from an EMBL/GenBank/DDBJ whole genome shotgun (WGS) entry which is preliminary data.</text>
</comment>
<organism evidence="1 2">
    <name type="scientific">Brachionus plicatilis</name>
    <name type="common">Marine rotifer</name>
    <name type="synonym">Brachionus muelleri</name>
    <dbReference type="NCBI Taxonomy" id="10195"/>
    <lineage>
        <taxon>Eukaryota</taxon>
        <taxon>Metazoa</taxon>
        <taxon>Spiralia</taxon>
        <taxon>Gnathifera</taxon>
        <taxon>Rotifera</taxon>
        <taxon>Eurotatoria</taxon>
        <taxon>Monogononta</taxon>
        <taxon>Pseudotrocha</taxon>
        <taxon>Ploima</taxon>
        <taxon>Brachionidae</taxon>
        <taxon>Brachionus</taxon>
    </lineage>
</organism>
<dbReference type="EMBL" id="REGN01002123">
    <property type="protein sequence ID" value="RNA30100.1"/>
    <property type="molecule type" value="Genomic_DNA"/>
</dbReference>
<name>A0A3M7S385_BRAPC</name>